<dbReference type="AlphaFoldDB" id="A0A9W8GBK5"/>
<evidence type="ECO:0000256" key="1">
    <source>
        <dbReference type="ARBA" id="ARBA00004123"/>
    </source>
</evidence>
<dbReference type="PANTHER" id="PTHR15561">
    <property type="entry name" value="CALCITONIN GENE-RELATED PEPTIDE-RECEPTOR COMPONENT PROTEIN"/>
    <property type="match status" value="1"/>
</dbReference>
<evidence type="ECO:0000256" key="7">
    <source>
        <dbReference type="SAM" id="MobiDB-lite"/>
    </source>
</evidence>
<evidence type="ECO:0000256" key="5">
    <source>
        <dbReference type="ARBA" id="ARBA00023163"/>
    </source>
</evidence>
<feature type="domain" description="RNA polymerase Rpb4/RPC9 core" evidence="8">
    <location>
        <begin position="1"/>
        <end position="127"/>
    </location>
</feature>
<evidence type="ECO:0000313" key="10">
    <source>
        <dbReference type="Proteomes" id="UP001151518"/>
    </source>
</evidence>
<comment type="subcellular location">
    <subcellularLocation>
        <location evidence="1">Nucleus</location>
    </subcellularLocation>
</comment>
<dbReference type="InterPro" id="IPR038324">
    <property type="entry name" value="Rpb4/RPC9_sf"/>
</dbReference>
<organism evidence="9 10">
    <name type="scientific">Coemansia spiralis</name>
    <dbReference type="NCBI Taxonomy" id="417178"/>
    <lineage>
        <taxon>Eukaryota</taxon>
        <taxon>Fungi</taxon>
        <taxon>Fungi incertae sedis</taxon>
        <taxon>Zoopagomycota</taxon>
        <taxon>Kickxellomycotina</taxon>
        <taxon>Kickxellomycetes</taxon>
        <taxon>Kickxellales</taxon>
        <taxon>Kickxellaceae</taxon>
        <taxon>Coemansia</taxon>
    </lineage>
</organism>
<dbReference type="InterPro" id="IPR010997">
    <property type="entry name" value="HRDC-like_sf"/>
</dbReference>
<dbReference type="Gene3D" id="1.20.1250.40">
    <property type="match status" value="1"/>
</dbReference>
<sequence>MEIINRQEALLTNYEVYKVLKEEDDRHKAIKTTTKTKYPENVTTLKFEALQYLNGTACTTQSADQIALLKSQLLEYDLTKAEILQIINLRPKAPVELHLIIEECGERFAIEDLEELLELILATLPHNDDSDAADANADGDGETEPRDNANSSNMDVDNLSGDL</sequence>
<keyword evidence="6" id="KW-0539">Nucleus</keyword>
<dbReference type="OrthoDB" id="1746530at2759"/>
<evidence type="ECO:0000256" key="4">
    <source>
        <dbReference type="ARBA" id="ARBA00022478"/>
    </source>
</evidence>
<name>A0A9W8GBK5_9FUNG</name>
<protein>
    <recommendedName>
        <fullName evidence="3">DNA-directed RNA polymerase III subunit RPC9</fullName>
    </recommendedName>
</protein>
<evidence type="ECO:0000256" key="3">
    <source>
        <dbReference type="ARBA" id="ARBA00016672"/>
    </source>
</evidence>
<keyword evidence="5" id="KW-0804">Transcription</keyword>
<dbReference type="EMBL" id="JANBTW010000004">
    <property type="protein sequence ID" value="KAJ2680550.1"/>
    <property type="molecule type" value="Genomic_DNA"/>
</dbReference>
<dbReference type="Pfam" id="PF03874">
    <property type="entry name" value="RNA_pol_Rpb4"/>
    <property type="match status" value="1"/>
</dbReference>
<dbReference type="Proteomes" id="UP001151518">
    <property type="component" value="Unassembled WGS sequence"/>
</dbReference>
<evidence type="ECO:0000256" key="6">
    <source>
        <dbReference type="ARBA" id="ARBA00023242"/>
    </source>
</evidence>
<dbReference type="GO" id="GO:0000166">
    <property type="term" value="F:nucleotide binding"/>
    <property type="evidence" value="ECO:0007669"/>
    <property type="project" value="InterPro"/>
</dbReference>
<dbReference type="InterPro" id="IPR038846">
    <property type="entry name" value="RPC9"/>
</dbReference>
<dbReference type="SUPFAM" id="SSF47819">
    <property type="entry name" value="HRDC-like"/>
    <property type="match status" value="1"/>
</dbReference>
<dbReference type="PANTHER" id="PTHR15561:SF0">
    <property type="entry name" value="DNA-DIRECTED RNA POLYMERASE III SUBUNIT RPC9"/>
    <property type="match status" value="1"/>
</dbReference>
<reference evidence="9" key="1">
    <citation type="submission" date="2022-07" db="EMBL/GenBank/DDBJ databases">
        <title>Phylogenomic reconstructions and comparative analyses of Kickxellomycotina fungi.</title>
        <authorList>
            <person name="Reynolds N.K."/>
            <person name="Stajich J.E."/>
            <person name="Barry K."/>
            <person name="Grigoriev I.V."/>
            <person name="Crous P."/>
            <person name="Smith M.E."/>
        </authorList>
    </citation>
    <scope>NUCLEOTIDE SEQUENCE</scope>
    <source>
        <strain evidence="9">NRRL 3115</strain>
    </source>
</reference>
<dbReference type="GO" id="GO:0005666">
    <property type="term" value="C:RNA polymerase III complex"/>
    <property type="evidence" value="ECO:0007669"/>
    <property type="project" value="InterPro"/>
</dbReference>
<dbReference type="InterPro" id="IPR005574">
    <property type="entry name" value="Rpb4/RPC9"/>
</dbReference>
<evidence type="ECO:0000259" key="8">
    <source>
        <dbReference type="SMART" id="SM00657"/>
    </source>
</evidence>
<dbReference type="InterPro" id="IPR006590">
    <property type="entry name" value="RNA_pol_Rpb4/RPC9_core"/>
</dbReference>
<gene>
    <name evidence="9" type="ORF">GGI25_000523</name>
</gene>
<keyword evidence="4" id="KW-0240">DNA-directed RNA polymerase</keyword>
<comment type="caution">
    <text evidence="9">The sequence shown here is derived from an EMBL/GenBank/DDBJ whole genome shotgun (WGS) entry which is preliminary data.</text>
</comment>
<feature type="region of interest" description="Disordered" evidence="7">
    <location>
        <begin position="128"/>
        <end position="163"/>
    </location>
</feature>
<evidence type="ECO:0000313" key="9">
    <source>
        <dbReference type="EMBL" id="KAJ2680550.1"/>
    </source>
</evidence>
<accession>A0A9W8GBK5</accession>
<proteinExistence type="inferred from homology"/>
<evidence type="ECO:0000256" key="2">
    <source>
        <dbReference type="ARBA" id="ARBA00006898"/>
    </source>
</evidence>
<dbReference type="GO" id="GO:0006384">
    <property type="term" value="P:transcription initiation at RNA polymerase III promoter"/>
    <property type="evidence" value="ECO:0007669"/>
    <property type="project" value="InterPro"/>
</dbReference>
<dbReference type="SMART" id="SM00657">
    <property type="entry name" value="RPOL4c"/>
    <property type="match status" value="1"/>
</dbReference>
<comment type="similarity">
    <text evidence="2">Belongs to the eukaryotic RPC9 RNA polymerase subunit family.</text>
</comment>